<name>A0A4Y2WYN3_ARAVE</name>
<accession>A0A4Y2WYN3</accession>
<dbReference type="PROSITE" id="PS50144">
    <property type="entry name" value="MATH"/>
    <property type="match status" value="1"/>
</dbReference>
<keyword evidence="3" id="KW-1185">Reference proteome</keyword>
<sequence>MACKQGDKKCFTFMWKLENASCCLQKRGNLIKSPAFVVDEIYETKWKLWLYPRGERDGDYIGFFLHRELDFTGATNVQIIYELAFIAKDGSSLTSHDLITHTFYKDGSLDFSRFEKRDDVFILKLSTFLTEKLSQLDVEFGRSLERWRRKFDALLAPASESRRDPSCGT</sequence>
<protein>
    <recommendedName>
        <fullName evidence="1">MATH domain-containing protein</fullName>
    </recommendedName>
</protein>
<dbReference type="OrthoDB" id="6435602at2759"/>
<organism evidence="2 3">
    <name type="scientific">Araneus ventricosus</name>
    <name type="common">Orbweaver spider</name>
    <name type="synonym">Epeira ventricosa</name>
    <dbReference type="NCBI Taxonomy" id="182803"/>
    <lineage>
        <taxon>Eukaryota</taxon>
        <taxon>Metazoa</taxon>
        <taxon>Ecdysozoa</taxon>
        <taxon>Arthropoda</taxon>
        <taxon>Chelicerata</taxon>
        <taxon>Arachnida</taxon>
        <taxon>Araneae</taxon>
        <taxon>Araneomorphae</taxon>
        <taxon>Entelegynae</taxon>
        <taxon>Araneoidea</taxon>
        <taxon>Araneidae</taxon>
        <taxon>Araneus</taxon>
    </lineage>
</organism>
<dbReference type="Pfam" id="PF22486">
    <property type="entry name" value="MATH_2"/>
    <property type="match status" value="1"/>
</dbReference>
<dbReference type="CDD" id="cd00121">
    <property type="entry name" value="MATH"/>
    <property type="match status" value="1"/>
</dbReference>
<dbReference type="Proteomes" id="UP000499080">
    <property type="component" value="Unassembled WGS sequence"/>
</dbReference>
<dbReference type="InterPro" id="IPR002083">
    <property type="entry name" value="MATH/TRAF_dom"/>
</dbReference>
<gene>
    <name evidence="2" type="ORF">AVEN_102819_1</name>
</gene>
<dbReference type="InterPro" id="IPR008974">
    <property type="entry name" value="TRAF-like"/>
</dbReference>
<dbReference type="EMBL" id="BGPR01066382">
    <property type="protein sequence ID" value="GBO40942.1"/>
    <property type="molecule type" value="Genomic_DNA"/>
</dbReference>
<comment type="caution">
    <text evidence="2">The sequence shown here is derived from an EMBL/GenBank/DDBJ whole genome shotgun (WGS) entry which is preliminary data.</text>
</comment>
<evidence type="ECO:0000259" key="1">
    <source>
        <dbReference type="PROSITE" id="PS50144"/>
    </source>
</evidence>
<evidence type="ECO:0000313" key="2">
    <source>
        <dbReference type="EMBL" id="GBO40942.1"/>
    </source>
</evidence>
<feature type="domain" description="MATH" evidence="1">
    <location>
        <begin position="10"/>
        <end position="140"/>
    </location>
</feature>
<evidence type="ECO:0000313" key="3">
    <source>
        <dbReference type="Proteomes" id="UP000499080"/>
    </source>
</evidence>
<reference evidence="2 3" key="1">
    <citation type="journal article" date="2019" name="Sci. Rep.">
        <title>Orb-weaving spider Araneus ventricosus genome elucidates the spidroin gene catalogue.</title>
        <authorList>
            <person name="Kono N."/>
            <person name="Nakamura H."/>
            <person name="Ohtoshi R."/>
            <person name="Moran D.A.P."/>
            <person name="Shinohara A."/>
            <person name="Yoshida Y."/>
            <person name="Fujiwara M."/>
            <person name="Mori M."/>
            <person name="Tomita M."/>
            <person name="Arakawa K."/>
        </authorList>
    </citation>
    <scope>NUCLEOTIDE SEQUENCE [LARGE SCALE GENOMIC DNA]</scope>
</reference>
<dbReference type="SUPFAM" id="SSF49599">
    <property type="entry name" value="TRAF domain-like"/>
    <property type="match status" value="1"/>
</dbReference>
<proteinExistence type="predicted"/>
<dbReference type="Gene3D" id="2.60.210.10">
    <property type="entry name" value="Apoptosis, Tumor Necrosis Factor Receptor Associated Protein 2, Chain A"/>
    <property type="match status" value="1"/>
</dbReference>
<dbReference type="AlphaFoldDB" id="A0A4Y2WYN3"/>